<name>A0AAD7WCT8_9TELE</name>
<feature type="region of interest" description="Disordered" evidence="1">
    <location>
        <begin position="59"/>
        <end position="84"/>
    </location>
</feature>
<sequence length="84" mass="9018">MGGGGAHSEQQREQKVLDMAEGVGASTETGYSQPPPPHPRNFRRLCRAELLNTQAWPGKEGFFGARESSGIPRRASGGVTGRRP</sequence>
<evidence type="ECO:0000313" key="3">
    <source>
        <dbReference type="Proteomes" id="UP001221898"/>
    </source>
</evidence>
<dbReference type="Proteomes" id="UP001221898">
    <property type="component" value="Unassembled WGS sequence"/>
</dbReference>
<comment type="caution">
    <text evidence="2">The sequence shown here is derived from an EMBL/GenBank/DDBJ whole genome shotgun (WGS) entry which is preliminary data.</text>
</comment>
<reference evidence="2" key="1">
    <citation type="journal article" date="2023" name="Science">
        <title>Genome structures resolve the early diversification of teleost fishes.</title>
        <authorList>
            <person name="Parey E."/>
            <person name="Louis A."/>
            <person name="Montfort J."/>
            <person name="Bouchez O."/>
            <person name="Roques C."/>
            <person name="Iampietro C."/>
            <person name="Lluch J."/>
            <person name="Castinel A."/>
            <person name="Donnadieu C."/>
            <person name="Desvignes T."/>
            <person name="Floi Bucao C."/>
            <person name="Jouanno E."/>
            <person name="Wen M."/>
            <person name="Mejri S."/>
            <person name="Dirks R."/>
            <person name="Jansen H."/>
            <person name="Henkel C."/>
            <person name="Chen W.J."/>
            <person name="Zahm M."/>
            <person name="Cabau C."/>
            <person name="Klopp C."/>
            <person name="Thompson A.W."/>
            <person name="Robinson-Rechavi M."/>
            <person name="Braasch I."/>
            <person name="Lecointre G."/>
            <person name="Bobe J."/>
            <person name="Postlethwait J.H."/>
            <person name="Berthelot C."/>
            <person name="Roest Crollius H."/>
            <person name="Guiguen Y."/>
        </authorList>
    </citation>
    <scope>NUCLEOTIDE SEQUENCE</scope>
    <source>
        <strain evidence="2">NC1722</strain>
    </source>
</reference>
<organism evidence="2 3">
    <name type="scientific">Aldrovandia affinis</name>
    <dbReference type="NCBI Taxonomy" id="143900"/>
    <lineage>
        <taxon>Eukaryota</taxon>
        <taxon>Metazoa</taxon>
        <taxon>Chordata</taxon>
        <taxon>Craniata</taxon>
        <taxon>Vertebrata</taxon>
        <taxon>Euteleostomi</taxon>
        <taxon>Actinopterygii</taxon>
        <taxon>Neopterygii</taxon>
        <taxon>Teleostei</taxon>
        <taxon>Notacanthiformes</taxon>
        <taxon>Halosauridae</taxon>
        <taxon>Aldrovandia</taxon>
    </lineage>
</organism>
<protein>
    <submittedName>
        <fullName evidence="2">Uncharacterized protein</fullName>
    </submittedName>
</protein>
<feature type="region of interest" description="Disordered" evidence="1">
    <location>
        <begin position="1"/>
        <end position="42"/>
    </location>
</feature>
<evidence type="ECO:0000313" key="2">
    <source>
        <dbReference type="EMBL" id="KAJ8391229.1"/>
    </source>
</evidence>
<proteinExistence type="predicted"/>
<gene>
    <name evidence="2" type="ORF">AAFF_G00094960</name>
</gene>
<evidence type="ECO:0000256" key="1">
    <source>
        <dbReference type="SAM" id="MobiDB-lite"/>
    </source>
</evidence>
<accession>A0AAD7WCT8</accession>
<dbReference type="AlphaFoldDB" id="A0AAD7WCT8"/>
<feature type="compositionally biased region" description="Basic and acidic residues" evidence="1">
    <location>
        <begin position="9"/>
        <end position="18"/>
    </location>
</feature>
<dbReference type="EMBL" id="JAINUG010000160">
    <property type="protein sequence ID" value="KAJ8391229.1"/>
    <property type="molecule type" value="Genomic_DNA"/>
</dbReference>
<keyword evidence="3" id="KW-1185">Reference proteome</keyword>